<dbReference type="GO" id="GO:0016042">
    <property type="term" value="P:lipid catabolic process"/>
    <property type="evidence" value="ECO:0007669"/>
    <property type="project" value="TreeGrafter"/>
</dbReference>
<comment type="similarity">
    <text evidence="2 4">Belongs to the AB hydrolase superfamily. Lipase family.</text>
</comment>
<sequence>ATQKTPHKLDFTNPKSIETAPLLKQTAFKILIHGYTGWKDYSPNTEIRPALFRHGDYNVISVDYAPLAKEPCYPSATVNAKVVGNCTAQLIDYLVQKERFPLNLFHVIGFSLGAHVTGMISEFLKSGQLEHITGLDPALPLFWHDDIHTKLDKEDAKFVDIIHTNMLAKGKLETCGDVDFYCNGGMNQPGCDAPDVENVDSCNHARAPAYYAESINSKIGFWGKSCLSWLPRTAENCSTEIMGFNVSKRARGIYFLDTNAAPPFAQGNSSELEN</sequence>
<protein>
    <recommendedName>
        <fullName evidence="5">Lipase domain-containing protein</fullName>
    </recommendedName>
</protein>
<evidence type="ECO:0000313" key="7">
    <source>
        <dbReference type="Proteomes" id="UP000801492"/>
    </source>
</evidence>
<evidence type="ECO:0000256" key="2">
    <source>
        <dbReference type="ARBA" id="ARBA00010701"/>
    </source>
</evidence>
<dbReference type="InterPro" id="IPR029058">
    <property type="entry name" value="AB_hydrolase_fold"/>
</dbReference>
<dbReference type="InterPro" id="IPR013818">
    <property type="entry name" value="Lipase"/>
</dbReference>
<dbReference type="GO" id="GO:0005615">
    <property type="term" value="C:extracellular space"/>
    <property type="evidence" value="ECO:0007669"/>
    <property type="project" value="TreeGrafter"/>
</dbReference>
<comment type="subcellular location">
    <subcellularLocation>
        <location evidence="1">Secreted</location>
    </subcellularLocation>
</comment>
<dbReference type="Pfam" id="PF00151">
    <property type="entry name" value="Lipase"/>
    <property type="match status" value="1"/>
</dbReference>
<name>A0A8K0CJQ6_IGNLU</name>
<comment type="caution">
    <text evidence="6">The sequence shown here is derived from an EMBL/GenBank/DDBJ whole genome shotgun (WGS) entry which is preliminary data.</text>
</comment>
<dbReference type="OrthoDB" id="199913at2759"/>
<dbReference type="EMBL" id="VTPC01075237">
    <property type="protein sequence ID" value="KAF2888653.1"/>
    <property type="molecule type" value="Genomic_DNA"/>
</dbReference>
<dbReference type="Proteomes" id="UP000801492">
    <property type="component" value="Unassembled WGS sequence"/>
</dbReference>
<dbReference type="PANTHER" id="PTHR11610:SF177">
    <property type="entry name" value="IP13478P-RELATED"/>
    <property type="match status" value="1"/>
</dbReference>
<evidence type="ECO:0000256" key="4">
    <source>
        <dbReference type="RuleBase" id="RU004262"/>
    </source>
</evidence>
<feature type="domain" description="Lipase" evidence="5">
    <location>
        <begin position="12"/>
        <end position="237"/>
    </location>
</feature>
<organism evidence="6 7">
    <name type="scientific">Ignelater luminosus</name>
    <name type="common">Cucubano</name>
    <name type="synonym">Pyrophorus luminosus</name>
    <dbReference type="NCBI Taxonomy" id="2038154"/>
    <lineage>
        <taxon>Eukaryota</taxon>
        <taxon>Metazoa</taxon>
        <taxon>Ecdysozoa</taxon>
        <taxon>Arthropoda</taxon>
        <taxon>Hexapoda</taxon>
        <taxon>Insecta</taxon>
        <taxon>Pterygota</taxon>
        <taxon>Neoptera</taxon>
        <taxon>Endopterygota</taxon>
        <taxon>Coleoptera</taxon>
        <taxon>Polyphaga</taxon>
        <taxon>Elateriformia</taxon>
        <taxon>Elateroidea</taxon>
        <taxon>Elateridae</taxon>
        <taxon>Agrypninae</taxon>
        <taxon>Pyrophorini</taxon>
        <taxon>Ignelater</taxon>
    </lineage>
</organism>
<dbReference type="SUPFAM" id="SSF53474">
    <property type="entry name" value="alpha/beta-Hydrolases"/>
    <property type="match status" value="1"/>
</dbReference>
<evidence type="ECO:0000256" key="3">
    <source>
        <dbReference type="ARBA" id="ARBA00022525"/>
    </source>
</evidence>
<dbReference type="PANTHER" id="PTHR11610">
    <property type="entry name" value="LIPASE"/>
    <property type="match status" value="1"/>
</dbReference>
<dbReference type="FunFam" id="3.40.50.1820:FF:000076">
    <property type="entry name" value="phospholipase A1"/>
    <property type="match status" value="1"/>
</dbReference>
<dbReference type="AlphaFoldDB" id="A0A8K0CJQ6"/>
<keyword evidence="7" id="KW-1185">Reference proteome</keyword>
<evidence type="ECO:0000313" key="6">
    <source>
        <dbReference type="EMBL" id="KAF2888653.1"/>
    </source>
</evidence>
<feature type="non-terminal residue" evidence="6">
    <location>
        <position position="274"/>
    </location>
</feature>
<dbReference type="InterPro" id="IPR000734">
    <property type="entry name" value="TAG_lipase"/>
</dbReference>
<proteinExistence type="inferred from homology"/>
<dbReference type="Gene3D" id="3.40.50.1820">
    <property type="entry name" value="alpha/beta hydrolase"/>
    <property type="match status" value="1"/>
</dbReference>
<dbReference type="PRINTS" id="PR00821">
    <property type="entry name" value="TAGLIPASE"/>
</dbReference>
<evidence type="ECO:0000256" key="1">
    <source>
        <dbReference type="ARBA" id="ARBA00004613"/>
    </source>
</evidence>
<dbReference type="CDD" id="cd00707">
    <property type="entry name" value="Pancreat_lipase_like"/>
    <property type="match status" value="1"/>
</dbReference>
<dbReference type="GO" id="GO:0016298">
    <property type="term" value="F:lipase activity"/>
    <property type="evidence" value="ECO:0007669"/>
    <property type="project" value="InterPro"/>
</dbReference>
<reference evidence="6" key="1">
    <citation type="submission" date="2019-08" db="EMBL/GenBank/DDBJ databases">
        <title>The genome of the North American firefly Photinus pyralis.</title>
        <authorList>
            <consortium name="Photinus pyralis genome working group"/>
            <person name="Fallon T.R."/>
            <person name="Sander Lower S.E."/>
            <person name="Weng J.-K."/>
        </authorList>
    </citation>
    <scope>NUCLEOTIDE SEQUENCE</scope>
    <source>
        <strain evidence="6">TRF0915ILg1</strain>
        <tissue evidence="6">Whole body</tissue>
    </source>
</reference>
<dbReference type="InterPro" id="IPR033906">
    <property type="entry name" value="Lipase_N"/>
</dbReference>
<dbReference type="GO" id="GO:0017171">
    <property type="term" value="F:serine hydrolase activity"/>
    <property type="evidence" value="ECO:0007669"/>
    <property type="project" value="TreeGrafter"/>
</dbReference>
<gene>
    <name evidence="6" type="ORF">ILUMI_17520</name>
</gene>
<keyword evidence="3" id="KW-0964">Secreted</keyword>
<evidence type="ECO:0000259" key="5">
    <source>
        <dbReference type="Pfam" id="PF00151"/>
    </source>
</evidence>
<accession>A0A8K0CJQ6</accession>